<comment type="caution">
    <text evidence="1">The sequence shown here is derived from an EMBL/GenBank/DDBJ whole genome shotgun (WGS) entry which is preliminary data.</text>
</comment>
<reference evidence="1 2" key="1">
    <citation type="journal article" date="2018" name="Sci. Rep.">
        <title>Characterisation of pathogen-specific regions and novel effector candidates in Fusarium oxysporum f. sp. cepae.</title>
        <authorList>
            <person name="Armitage A.D."/>
            <person name="Taylor A."/>
            <person name="Sobczyk M.K."/>
            <person name="Baxter L."/>
            <person name="Greenfield B.P."/>
            <person name="Bates H.J."/>
            <person name="Wilson F."/>
            <person name="Jackson A.C."/>
            <person name="Ott S."/>
            <person name="Harrison R.J."/>
            <person name="Clarkson J.P."/>
        </authorList>
    </citation>
    <scope>NUCLEOTIDE SEQUENCE [LARGE SCALE GENOMIC DNA]</scope>
    <source>
        <strain evidence="1 2">Fo_A28</strain>
    </source>
</reference>
<protein>
    <submittedName>
        <fullName evidence="1">Uncharacterized protein</fullName>
    </submittedName>
</protein>
<sequence>MYTRTTYSEISDQATPDMKFEFELDQTTIVQSHLRYLVETLNNKGNTPLYAKVRNALLVVARRHSRTMFIEVRTQEQATNDQ</sequence>
<proteinExistence type="predicted"/>
<evidence type="ECO:0000313" key="2">
    <source>
        <dbReference type="Proteomes" id="UP000285860"/>
    </source>
</evidence>
<name>A0A420N2W6_FUSOX</name>
<dbReference type="Proteomes" id="UP000285860">
    <property type="component" value="Unassembled WGS sequence"/>
</dbReference>
<dbReference type="EMBL" id="MRCY01000756">
    <property type="protein sequence ID" value="RKK79382.1"/>
    <property type="molecule type" value="Genomic_DNA"/>
</dbReference>
<evidence type="ECO:0000313" key="1">
    <source>
        <dbReference type="EMBL" id="RKK79382.1"/>
    </source>
</evidence>
<accession>A0A420N2W6</accession>
<organism evidence="1 2">
    <name type="scientific">Fusarium oxysporum</name>
    <name type="common">Fusarium vascular wilt</name>
    <dbReference type="NCBI Taxonomy" id="5507"/>
    <lineage>
        <taxon>Eukaryota</taxon>
        <taxon>Fungi</taxon>
        <taxon>Dikarya</taxon>
        <taxon>Ascomycota</taxon>
        <taxon>Pezizomycotina</taxon>
        <taxon>Sordariomycetes</taxon>
        <taxon>Hypocreomycetidae</taxon>
        <taxon>Hypocreales</taxon>
        <taxon>Nectriaceae</taxon>
        <taxon>Fusarium</taxon>
        <taxon>Fusarium oxysporum species complex</taxon>
    </lineage>
</organism>
<gene>
    <name evidence="1" type="ORF">BFJ68_g17810</name>
</gene>
<dbReference type="AlphaFoldDB" id="A0A420N2W6"/>